<evidence type="ECO:0000313" key="2">
    <source>
        <dbReference type="EMBL" id="KKM60359.1"/>
    </source>
</evidence>
<comment type="caution">
    <text evidence="2">The sequence shown here is derived from an EMBL/GenBank/DDBJ whole genome shotgun (WGS) entry which is preliminary data.</text>
</comment>
<evidence type="ECO:0000256" key="1">
    <source>
        <dbReference type="SAM" id="MobiDB-lite"/>
    </source>
</evidence>
<reference evidence="2" key="1">
    <citation type="journal article" date="2015" name="Nature">
        <title>Complex archaea that bridge the gap between prokaryotes and eukaryotes.</title>
        <authorList>
            <person name="Spang A."/>
            <person name="Saw J.H."/>
            <person name="Jorgensen S.L."/>
            <person name="Zaremba-Niedzwiedzka K."/>
            <person name="Martijn J."/>
            <person name="Lind A.E."/>
            <person name="van Eijk R."/>
            <person name="Schleper C."/>
            <person name="Guy L."/>
            <person name="Ettema T.J."/>
        </authorList>
    </citation>
    <scope>NUCLEOTIDE SEQUENCE</scope>
</reference>
<feature type="region of interest" description="Disordered" evidence="1">
    <location>
        <begin position="1"/>
        <end position="30"/>
    </location>
</feature>
<protein>
    <submittedName>
        <fullName evidence="2">Uncharacterized protein</fullName>
    </submittedName>
</protein>
<dbReference type="AlphaFoldDB" id="A0A0F9ISM3"/>
<dbReference type="EMBL" id="LAZR01011692">
    <property type="protein sequence ID" value="KKM60359.1"/>
    <property type="molecule type" value="Genomic_DNA"/>
</dbReference>
<organism evidence="2">
    <name type="scientific">marine sediment metagenome</name>
    <dbReference type="NCBI Taxonomy" id="412755"/>
    <lineage>
        <taxon>unclassified sequences</taxon>
        <taxon>metagenomes</taxon>
        <taxon>ecological metagenomes</taxon>
    </lineage>
</organism>
<accession>A0A0F9ISM3</accession>
<sequence>FDALPEEKKEIENKEKIEEKMENKETKKEKTLKENLKDKNFVNYNILLHLKNISTHLDETKRINHAILEILNILYQKVLEETPEKEKIQREGTFKNK</sequence>
<proteinExistence type="predicted"/>
<name>A0A0F9ISM3_9ZZZZ</name>
<gene>
    <name evidence="2" type="ORF">LCGC14_1542520</name>
</gene>
<feature type="non-terminal residue" evidence="2">
    <location>
        <position position="1"/>
    </location>
</feature>